<dbReference type="AlphaFoldDB" id="A0A6V8KVX8"/>
<dbReference type="InterPro" id="IPR013595">
    <property type="entry name" value="Pept_S33_TAP-like_C"/>
</dbReference>
<comment type="caution">
    <text evidence="6">The sequence shown here is derived from an EMBL/GenBank/DDBJ whole genome shotgun (WGS) entry which is preliminary data.</text>
</comment>
<keyword evidence="2" id="KW-0732">Signal</keyword>
<evidence type="ECO:0000259" key="5">
    <source>
        <dbReference type="Pfam" id="PF08386"/>
    </source>
</evidence>
<dbReference type="Gene3D" id="3.40.50.1820">
    <property type="entry name" value="alpha/beta hydrolase"/>
    <property type="match status" value="1"/>
</dbReference>
<dbReference type="GO" id="GO:0016787">
    <property type="term" value="F:hydrolase activity"/>
    <property type="evidence" value="ECO:0007669"/>
    <property type="project" value="UniProtKB-KW"/>
</dbReference>
<evidence type="ECO:0000256" key="1">
    <source>
        <dbReference type="ARBA" id="ARBA00010088"/>
    </source>
</evidence>
<reference evidence="6 7" key="2">
    <citation type="submission" date="2020-03" db="EMBL/GenBank/DDBJ databases">
        <authorList>
            <person name="Ichikawa N."/>
            <person name="Kimura A."/>
            <person name="Kitahashi Y."/>
            <person name="Uohara A."/>
        </authorList>
    </citation>
    <scope>NUCLEOTIDE SEQUENCE [LARGE SCALE GENOMIC DNA]</scope>
    <source>
        <strain evidence="6 7">NBRC 108638</strain>
    </source>
</reference>
<accession>A0A6V8KVX8</accession>
<dbReference type="InterPro" id="IPR029058">
    <property type="entry name" value="AB_hydrolase_fold"/>
</dbReference>
<keyword evidence="3" id="KW-0378">Hydrolase</keyword>
<reference evidence="6 7" key="1">
    <citation type="submission" date="2020-03" db="EMBL/GenBank/DDBJ databases">
        <title>Whole genome shotgun sequence of Phytohabitans rumicis NBRC 108638.</title>
        <authorList>
            <person name="Komaki H."/>
            <person name="Tamura T."/>
        </authorList>
    </citation>
    <scope>NUCLEOTIDE SEQUENCE [LARGE SCALE GENOMIC DNA]</scope>
    <source>
        <strain evidence="6 7">NBRC 108638</strain>
    </source>
</reference>
<dbReference type="SUPFAM" id="SSF53474">
    <property type="entry name" value="alpha/beta-Hydrolases"/>
    <property type="match status" value="1"/>
</dbReference>
<evidence type="ECO:0000256" key="2">
    <source>
        <dbReference type="ARBA" id="ARBA00022729"/>
    </source>
</evidence>
<dbReference type="PANTHER" id="PTHR43248:SF29">
    <property type="entry name" value="TRIPEPTIDYL AMINOPEPTIDASE"/>
    <property type="match status" value="1"/>
</dbReference>
<dbReference type="InterPro" id="IPR000073">
    <property type="entry name" value="AB_hydrolase_1"/>
</dbReference>
<dbReference type="InterPro" id="IPR051601">
    <property type="entry name" value="Serine_prot/Carboxylest_S33"/>
</dbReference>
<feature type="domain" description="AB hydrolase-1" evidence="4">
    <location>
        <begin position="81"/>
        <end position="235"/>
    </location>
</feature>
<evidence type="ECO:0000259" key="4">
    <source>
        <dbReference type="Pfam" id="PF00561"/>
    </source>
</evidence>
<evidence type="ECO:0000313" key="6">
    <source>
        <dbReference type="EMBL" id="GFJ86551.1"/>
    </source>
</evidence>
<dbReference type="PANTHER" id="PTHR43248">
    <property type="entry name" value="2-SUCCINYL-6-HYDROXY-2,4-CYCLOHEXADIENE-1-CARBOXYLATE SYNTHASE"/>
    <property type="match status" value="1"/>
</dbReference>
<feature type="domain" description="Peptidase S33 tripeptidyl aminopeptidase-like C-terminal" evidence="5">
    <location>
        <begin position="390"/>
        <end position="495"/>
    </location>
</feature>
<evidence type="ECO:0000313" key="7">
    <source>
        <dbReference type="Proteomes" id="UP000482960"/>
    </source>
</evidence>
<dbReference type="EMBL" id="BLPG01000001">
    <property type="protein sequence ID" value="GFJ86551.1"/>
    <property type="molecule type" value="Genomic_DNA"/>
</dbReference>
<dbReference type="Proteomes" id="UP000482960">
    <property type="component" value="Unassembled WGS sequence"/>
</dbReference>
<dbReference type="Pfam" id="PF00561">
    <property type="entry name" value="Abhydrolase_1"/>
    <property type="match status" value="1"/>
</dbReference>
<proteinExistence type="inferred from homology"/>
<dbReference type="Pfam" id="PF08386">
    <property type="entry name" value="Abhydrolase_4"/>
    <property type="match status" value="1"/>
</dbReference>
<comment type="similarity">
    <text evidence="1">Belongs to the peptidase S33 family.</text>
</comment>
<evidence type="ECO:0000256" key="3">
    <source>
        <dbReference type="ARBA" id="ARBA00022801"/>
    </source>
</evidence>
<protein>
    <submittedName>
        <fullName evidence="6">Peptidase</fullName>
    </submittedName>
</protein>
<organism evidence="6 7">
    <name type="scientific">Phytohabitans rumicis</name>
    <dbReference type="NCBI Taxonomy" id="1076125"/>
    <lineage>
        <taxon>Bacteria</taxon>
        <taxon>Bacillati</taxon>
        <taxon>Actinomycetota</taxon>
        <taxon>Actinomycetes</taxon>
        <taxon>Micromonosporales</taxon>
        <taxon>Micromonosporaceae</taxon>
    </lineage>
</organism>
<dbReference type="RefSeq" id="WP_173073106.1">
    <property type="nucleotide sequence ID" value="NZ_BAABJB010000030.1"/>
</dbReference>
<keyword evidence="7" id="KW-1185">Reference proteome</keyword>
<gene>
    <name evidence="6" type="ORF">Prum_001930</name>
</gene>
<name>A0A6V8KVX8_9ACTN</name>
<sequence>MRSAGLAWPAGPAGAAGRAGTIRWQDCPEQLVGGVPAEERHRYDCASYAVPVDHGRPAAGSVSLALLRRAADDPAHRIGSLFVNPGGPGGRGTLLPIELDGVLPAEVLRRFDVVGFDPRGVGLSAAIRCFATDEEAEAVYGGVVPVPVTRPQIESTLRANRELTDACAARGGPLLAHVSTANVARDLDRLRAAVGDRRLTYLGFSYGTLVGATYANLYPHRVRAIVGDGNVDPALRTTNGLEYLRRRAVGMESVIDAFLRRCAEVGARCAFSGGDPEAKLADIRRRLRQGPVTVPGLGEVDLSAFTTAVAFTLYAPQRYAELAAQLQAVYEAIHPTGGGPLAASPRLAAAGTPYTGNESEYAVTCADEPYPANQNVFPAVAPRWERQAPTVGRAHAFGGVFCATWPARHPDRYDGPWNRVPAQPLLLFGNYHDPATNYAFNQRMAAQLGGARLVSVDAFGHTSLGRPNRPRSGCAQAIAARYLVDLVLPPPGVVCPTDTPPFSA</sequence>